<dbReference type="CDD" id="cd02869">
    <property type="entry name" value="PseudoU_synth_RluA_like"/>
    <property type="match status" value="1"/>
</dbReference>
<gene>
    <name evidence="2" type="ORF">DPF_1272</name>
</gene>
<proteinExistence type="predicted"/>
<evidence type="ECO:0000313" key="3">
    <source>
        <dbReference type="Proteomes" id="UP000095200"/>
    </source>
</evidence>
<accession>A0A194AIH5</accession>
<evidence type="ECO:0000313" key="2">
    <source>
        <dbReference type="EMBL" id="GAU08559.1"/>
    </source>
</evidence>
<dbReference type="AlphaFoldDB" id="A0A194AIH5"/>
<dbReference type="InterPro" id="IPR006224">
    <property type="entry name" value="PsdUridine_synth_RluA-like_CS"/>
</dbReference>
<dbReference type="InterPro" id="IPR050188">
    <property type="entry name" value="RluA_PseudoU_synthase"/>
</dbReference>
<dbReference type="GO" id="GO:0009982">
    <property type="term" value="F:pseudouridine synthase activity"/>
    <property type="evidence" value="ECO:0007669"/>
    <property type="project" value="InterPro"/>
</dbReference>
<dbReference type="InterPro" id="IPR006145">
    <property type="entry name" value="PsdUridine_synth_RsuA/RluA"/>
</dbReference>
<dbReference type="PANTHER" id="PTHR21600">
    <property type="entry name" value="MITOCHONDRIAL RNA PSEUDOURIDINE SYNTHASE"/>
    <property type="match status" value="1"/>
</dbReference>
<organism evidence="2 3">
    <name type="scientific">Desulfoplanes formicivorans</name>
    <dbReference type="NCBI Taxonomy" id="1592317"/>
    <lineage>
        <taxon>Bacteria</taxon>
        <taxon>Pseudomonadati</taxon>
        <taxon>Thermodesulfobacteriota</taxon>
        <taxon>Desulfovibrionia</taxon>
        <taxon>Desulfovibrionales</taxon>
        <taxon>Desulfoplanaceae</taxon>
        <taxon>Desulfoplanes</taxon>
    </lineage>
</organism>
<feature type="domain" description="Pseudouridine synthase RsuA/RluA-like" evidence="1">
    <location>
        <begin position="16"/>
        <end position="165"/>
    </location>
</feature>
<protein>
    <submittedName>
        <fullName evidence="2">Pseudouridine synthase</fullName>
    </submittedName>
</protein>
<dbReference type="STRING" id="1592317.DPF_1272"/>
<evidence type="ECO:0000259" key="1">
    <source>
        <dbReference type="Pfam" id="PF00849"/>
    </source>
</evidence>
<reference evidence="3" key="1">
    <citation type="submission" date="2016-06" db="EMBL/GenBank/DDBJ databases">
        <title>Draft genome sequence of Desulfoplanes formicivorans strain Pf12B.</title>
        <authorList>
            <person name="Watanabe M."/>
            <person name="Kojima H."/>
            <person name="Fukui M."/>
        </authorList>
    </citation>
    <scope>NUCLEOTIDE SEQUENCE [LARGE SCALE GENOMIC DNA]</scope>
    <source>
        <strain evidence="3">Pf12B</strain>
    </source>
</reference>
<dbReference type="RefSeq" id="WP_069858176.1">
    <property type="nucleotide sequence ID" value="NZ_BDFE01000015.1"/>
</dbReference>
<keyword evidence="3" id="KW-1185">Reference proteome</keyword>
<dbReference type="SUPFAM" id="SSF55120">
    <property type="entry name" value="Pseudouridine synthase"/>
    <property type="match status" value="1"/>
</dbReference>
<dbReference type="InterPro" id="IPR020103">
    <property type="entry name" value="PsdUridine_synth_cat_dom_sf"/>
</dbReference>
<dbReference type="Proteomes" id="UP000095200">
    <property type="component" value="Unassembled WGS sequence"/>
</dbReference>
<sequence length="214" mass="23988">MHIPQGLDIVYADQKIVVVNKPSGLLSVPGKGVENQDCVVSRVREMFPQSRRFPSVHRLDMDTSGLMVLGITARANRELCAQFQQRKVGKKYVGLLDGLVHKPEGMIDLPLRMDRFNRPYQVYDPIHGKRALTRWQRLGVEHGKTRVEFVLLTGRTHQLRVHSAHPLGLGCPLVGDRLYGTGTGPGQLKLHAGYLCFTHPKTGEAMEFVTKSPF</sequence>
<comment type="caution">
    <text evidence="2">The sequence shown here is derived from an EMBL/GenBank/DDBJ whole genome shotgun (WGS) entry which is preliminary data.</text>
</comment>
<name>A0A194AIH5_9BACT</name>
<dbReference type="OrthoDB" id="128480at2"/>
<dbReference type="GO" id="GO:0140098">
    <property type="term" value="F:catalytic activity, acting on RNA"/>
    <property type="evidence" value="ECO:0007669"/>
    <property type="project" value="UniProtKB-ARBA"/>
</dbReference>
<dbReference type="GO" id="GO:0003723">
    <property type="term" value="F:RNA binding"/>
    <property type="evidence" value="ECO:0007669"/>
    <property type="project" value="InterPro"/>
</dbReference>
<dbReference type="PROSITE" id="PS01129">
    <property type="entry name" value="PSI_RLU"/>
    <property type="match status" value="1"/>
</dbReference>
<dbReference type="Gene3D" id="3.30.2350.10">
    <property type="entry name" value="Pseudouridine synthase"/>
    <property type="match status" value="1"/>
</dbReference>
<dbReference type="EMBL" id="BDFE01000015">
    <property type="protein sequence ID" value="GAU08559.1"/>
    <property type="molecule type" value="Genomic_DNA"/>
</dbReference>
<dbReference type="PANTHER" id="PTHR21600:SF89">
    <property type="entry name" value="RIBOSOMAL LARGE SUBUNIT PSEUDOURIDINE SYNTHASE A"/>
    <property type="match status" value="1"/>
</dbReference>
<dbReference type="Pfam" id="PF00849">
    <property type="entry name" value="PseudoU_synth_2"/>
    <property type="match status" value="1"/>
</dbReference>
<dbReference type="GO" id="GO:0000455">
    <property type="term" value="P:enzyme-directed rRNA pseudouridine synthesis"/>
    <property type="evidence" value="ECO:0007669"/>
    <property type="project" value="TreeGrafter"/>
</dbReference>